<reference evidence="2" key="1">
    <citation type="journal article" date="2023" name="Nat. Plants">
        <title>Single-cell RNA sequencing provides a high-resolution roadmap for understanding the multicellular compartmentation of specialized metabolism.</title>
        <authorList>
            <person name="Sun S."/>
            <person name="Shen X."/>
            <person name="Li Y."/>
            <person name="Li Y."/>
            <person name="Wang S."/>
            <person name="Li R."/>
            <person name="Zhang H."/>
            <person name="Shen G."/>
            <person name="Guo B."/>
            <person name="Wei J."/>
            <person name="Xu J."/>
            <person name="St-Pierre B."/>
            <person name="Chen S."/>
            <person name="Sun C."/>
        </authorList>
    </citation>
    <scope>NUCLEOTIDE SEQUENCE [LARGE SCALE GENOMIC DNA]</scope>
</reference>
<sequence>MDDHQRELVPHVLIFPLPIQSPVNSMLKLAELLCLEGFNVTFLNTEHNLRRLFRCTNVQSRFSQYPRFRFETISDGLPKEHPRTVEQFDEILDSLRTKAVPYLREILPKLSVTCVIADGLFFYALDIAKEMGVPFFFFETISPSTLWTYLCVPKLIEAGELPYTRDDLDLEVKVIPGMEGYLRRRDLPHFLRGDYMANRNFQLAMAEVQSIPRADGLILNSFEALEGSSLSHIRSRFPNLYAIGPLQLLLKTRLPAQTTDSLGTLSNSFWAEDRKCMHWLDTQPLKSVIYVSFGSLQILTMEEFLEFWEGIKSSGQSFLWVIRPGSIKGQNLDQEEFLKGLKQDTQGNGLILSWVPQEEVLTHPAVAAFLTHSGWNSTLESIIAGVPMICWPHYVDQMVTSRHVSEVWKFGLDMKDSCERDIIEKMVKDVMYKKDELSHSVEMMSKLAVESVSGRRGSRKPSPPPHVLIFPLPLQGPVNCMLKMAELFCLTDDDIHVTFLNTEYIQQRLLSYSDVESTFKPYPNFQFRTIPDGLPEDNPRTGSQIRNLLESMEVVSVPLFQEMVKSSTQLGPNSENPITCIIADGIFSFAVEIVKEIHVPLIYFDTISPCGLWTYLCVPKLLDSGEFPFKAITSVSEMECMIRRRDLPSFYRGTGPDDPLIQLVMKEDQNLPLAQALIFNTFEDLDRSTLNLMRTLGPKVYAIGPLHAHLKTKLALARENSSNSIWKEDKSCISWLDSQRPKSVIYVSIGSLAVMTKDHLLEIWHGLVNSGVPFLWVQRPGSIIGLDDGKAFPEELVQKTKEKGLIVRWAPQEKVLGHQAIGGFLTHSGWNSTLESIVEGVPMICWPHFVDQQVNSRYVEQVWKLGLDMKDVCERGIVEKMVKEVMELRKDELLERAKEMGKLAKESVREGGSSYKDLNNLIDDIRSMSSRMEEVKKCPTPHVLFFPLPFQGPVNCMLKLAELFCLNGFRVTFLNTDYIQRRLLSSSDRSERYPNLRFVTVPDGLSEDNPRTGDRLLNLLDSMDSVSKPLFREIVNSCSQDEIPLSCIIVDGAFFYAVDIAQDFGIPLLFFDTINDDLDAPIRSVPGMEGFLRRRDLPSFCRAKGIDDPLIQGVLKEGPQIRRARGLIFNTFENLDGPLLSQMATLGPEVYAIGPVHTQLKTRLAEAATKTKSKPQEILSNSIWKENRDCISWLDLQPPKSVIYVSIGSLAVMTRDQLIEIWYGLVNSGVRFLWVQREGSITKLNEDSEIPEELIEGTMEKGCIVSWAPQEEVLAHPAVGGFLTHSGWNSTLESIVEGVPMICWPYYADQQVNSRYVGKIWKIGLDMKDTCDREIVEMMIRDVMVVRRLEFLQTAEQVAELAKSSVSSNGGSSYNDLNRLVKDIKLMSMEQGQGSRAL</sequence>
<organism evidence="1 2">
    <name type="scientific">Catharanthus roseus</name>
    <name type="common">Madagascar periwinkle</name>
    <name type="synonym">Vinca rosea</name>
    <dbReference type="NCBI Taxonomy" id="4058"/>
    <lineage>
        <taxon>Eukaryota</taxon>
        <taxon>Viridiplantae</taxon>
        <taxon>Streptophyta</taxon>
        <taxon>Embryophyta</taxon>
        <taxon>Tracheophyta</taxon>
        <taxon>Spermatophyta</taxon>
        <taxon>Magnoliopsida</taxon>
        <taxon>eudicotyledons</taxon>
        <taxon>Gunneridae</taxon>
        <taxon>Pentapetalae</taxon>
        <taxon>asterids</taxon>
        <taxon>lamiids</taxon>
        <taxon>Gentianales</taxon>
        <taxon>Apocynaceae</taxon>
        <taxon>Rauvolfioideae</taxon>
        <taxon>Vinceae</taxon>
        <taxon>Catharanthinae</taxon>
        <taxon>Catharanthus</taxon>
    </lineage>
</organism>
<accession>A0ACC0BD34</accession>
<gene>
    <name evidence="1" type="ORF">M9H77_10925</name>
</gene>
<comment type="caution">
    <text evidence="1">The sequence shown here is derived from an EMBL/GenBank/DDBJ whole genome shotgun (WGS) entry which is preliminary data.</text>
</comment>
<dbReference type="EMBL" id="CM044703">
    <property type="protein sequence ID" value="KAI5670561.1"/>
    <property type="molecule type" value="Genomic_DNA"/>
</dbReference>
<protein>
    <submittedName>
        <fullName evidence="1">Uncharacterized protein</fullName>
    </submittedName>
</protein>
<keyword evidence="2" id="KW-1185">Reference proteome</keyword>
<proteinExistence type="predicted"/>
<dbReference type="Proteomes" id="UP001060085">
    <property type="component" value="Linkage Group LG03"/>
</dbReference>
<evidence type="ECO:0000313" key="2">
    <source>
        <dbReference type="Proteomes" id="UP001060085"/>
    </source>
</evidence>
<name>A0ACC0BD34_CATRO</name>
<evidence type="ECO:0000313" key="1">
    <source>
        <dbReference type="EMBL" id="KAI5670561.1"/>
    </source>
</evidence>